<dbReference type="PROSITE" id="PS50043">
    <property type="entry name" value="HTH_LUXR_2"/>
    <property type="match status" value="1"/>
</dbReference>
<dbReference type="InterPro" id="IPR036388">
    <property type="entry name" value="WH-like_DNA-bd_sf"/>
</dbReference>
<keyword evidence="1" id="KW-0805">Transcription regulation</keyword>
<keyword evidence="2" id="KW-0238">DNA-binding</keyword>
<dbReference type="Gene3D" id="1.10.10.10">
    <property type="entry name" value="Winged helix-like DNA-binding domain superfamily/Winged helix DNA-binding domain"/>
    <property type="match status" value="1"/>
</dbReference>
<dbReference type="Proteomes" id="UP000323946">
    <property type="component" value="Unassembled WGS sequence"/>
</dbReference>
<evidence type="ECO:0000256" key="2">
    <source>
        <dbReference type="ARBA" id="ARBA00023125"/>
    </source>
</evidence>
<name>A0A5M7BV25_SACHI</name>
<evidence type="ECO:0000313" key="6">
    <source>
        <dbReference type="Proteomes" id="UP000323946"/>
    </source>
</evidence>
<proteinExistence type="predicted"/>
<feature type="domain" description="HTH luxR-type" evidence="4">
    <location>
        <begin position="183"/>
        <end position="248"/>
    </location>
</feature>
<evidence type="ECO:0000313" key="5">
    <source>
        <dbReference type="EMBL" id="KAA5830235.1"/>
    </source>
</evidence>
<reference evidence="5 6" key="1">
    <citation type="submission" date="2019-09" db="EMBL/GenBank/DDBJ databases">
        <title>Draft genome sequence of the thermophilic Saccharopolyspora hirsuta VKM Ac-666T.</title>
        <authorList>
            <person name="Lobastova T.G."/>
            <person name="Fokina V."/>
            <person name="Bragin E.Y."/>
            <person name="Shtratnikova V.Y."/>
            <person name="Starodumova I.P."/>
            <person name="Tarlachkov S.V."/>
            <person name="Donova M.V."/>
        </authorList>
    </citation>
    <scope>NUCLEOTIDE SEQUENCE [LARGE SCALE GENOMIC DNA]</scope>
    <source>
        <strain evidence="5 6">VKM Ac-666</strain>
    </source>
</reference>
<dbReference type="GO" id="GO:0006355">
    <property type="term" value="P:regulation of DNA-templated transcription"/>
    <property type="evidence" value="ECO:0007669"/>
    <property type="project" value="InterPro"/>
</dbReference>
<dbReference type="InterPro" id="IPR016032">
    <property type="entry name" value="Sig_transdc_resp-reg_C-effctor"/>
</dbReference>
<keyword evidence="3" id="KW-0804">Transcription</keyword>
<protein>
    <submittedName>
        <fullName evidence="5">Helix-turn-helix transcriptional regulator</fullName>
    </submittedName>
</protein>
<sequence length="259" mass="27497">MADDVLDLDELDDEHIARIVGDFDGSAHQALRTALGPLYGNPGTVLAAVAELAEQGRIIAGDNGFRLVDPAAPIKLPQHHELLRRAARLGHLGPRLLAAAARRGELDVDELPAVADALGADIAECGRTLDLLVEHGLLVSDPRGWLRCLCPALAASAAGHAATPRLPSPPREFRKPAVVRSTGSAAAVSLSDTEARIVELISEGFTNRRIGAQLGLSEKAVERQLTRLFAKTGCRSRVELVTIAPRRGRAAALRGWRAA</sequence>
<evidence type="ECO:0000256" key="3">
    <source>
        <dbReference type="ARBA" id="ARBA00023163"/>
    </source>
</evidence>
<dbReference type="OrthoDB" id="5164849at2"/>
<dbReference type="EMBL" id="VWPH01000011">
    <property type="protein sequence ID" value="KAA5830235.1"/>
    <property type="molecule type" value="Genomic_DNA"/>
</dbReference>
<organism evidence="5 6">
    <name type="scientific">Saccharopolyspora hirsuta</name>
    <dbReference type="NCBI Taxonomy" id="1837"/>
    <lineage>
        <taxon>Bacteria</taxon>
        <taxon>Bacillati</taxon>
        <taxon>Actinomycetota</taxon>
        <taxon>Actinomycetes</taxon>
        <taxon>Pseudonocardiales</taxon>
        <taxon>Pseudonocardiaceae</taxon>
        <taxon>Saccharopolyspora</taxon>
    </lineage>
</organism>
<dbReference type="PANTHER" id="PTHR44688">
    <property type="entry name" value="DNA-BINDING TRANSCRIPTIONAL ACTIVATOR DEVR_DOSR"/>
    <property type="match status" value="1"/>
</dbReference>
<gene>
    <name evidence="5" type="ORF">F1721_23720</name>
</gene>
<dbReference type="SUPFAM" id="SSF46894">
    <property type="entry name" value="C-terminal effector domain of the bipartite response regulators"/>
    <property type="match status" value="1"/>
</dbReference>
<comment type="caution">
    <text evidence="5">The sequence shown here is derived from an EMBL/GenBank/DDBJ whole genome shotgun (WGS) entry which is preliminary data.</text>
</comment>
<dbReference type="AlphaFoldDB" id="A0A5M7BV25"/>
<dbReference type="InterPro" id="IPR000792">
    <property type="entry name" value="Tscrpt_reg_LuxR_C"/>
</dbReference>
<dbReference type="GO" id="GO:0003677">
    <property type="term" value="F:DNA binding"/>
    <property type="evidence" value="ECO:0007669"/>
    <property type="project" value="UniProtKB-KW"/>
</dbReference>
<evidence type="ECO:0000259" key="4">
    <source>
        <dbReference type="PROSITE" id="PS50043"/>
    </source>
</evidence>
<dbReference type="PANTHER" id="PTHR44688:SF16">
    <property type="entry name" value="DNA-BINDING TRANSCRIPTIONAL ACTIVATOR DEVR_DOSR"/>
    <property type="match status" value="1"/>
</dbReference>
<evidence type="ECO:0000256" key="1">
    <source>
        <dbReference type="ARBA" id="ARBA00023015"/>
    </source>
</evidence>
<accession>A0A5M7BV25</accession>
<dbReference type="Pfam" id="PF00196">
    <property type="entry name" value="GerE"/>
    <property type="match status" value="1"/>
</dbReference>
<keyword evidence="6" id="KW-1185">Reference proteome</keyword>
<dbReference type="SMART" id="SM00421">
    <property type="entry name" value="HTH_LUXR"/>
    <property type="match status" value="1"/>
</dbReference>